<dbReference type="AlphaFoldDB" id="A0A2Z6ZVS7"/>
<evidence type="ECO:0000313" key="1">
    <source>
        <dbReference type="EMBL" id="KZV06995.1"/>
    </source>
</evidence>
<evidence type="ECO:0000313" key="2">
    <source>
        <dbReference type="Proteomes" id="UP000250235"/>
    </source>
</evidence>
<sequence>MGNDITNRRPSLPINSTSNNWKSTLIISQSSRRKNQQLMKSRATLNNPVANYSDHHQLQATATNNLLQLDNQTLFQNTKAGQPVDRTLKSITRQTIDWSSKRRRTNLSRRRRIGCSILNTSCWSSRRKTQNNAQRFPRLVPVATYQHNQSYSAQPVAKYETPVETSQTTAFHALHYQNKLRLFSPPTSC</sequence>
<reference evidence="1 2" key="1">
    <citation type="journal article" date="2015" name="Proc. Natl. Acad. Sci. U.S.A.">
        <title>The resurrection genome of Boea hygrometrica: A blueprint for survival of dehydration.</title>
        <authorList>
            <person name="Xiao L."/>
            <person name="Yang G."/>
            <person name="Zhang L."/>
            <person name="Yang X."/>
            <person name="Zhao S."/>
            <person name="Ji Z."/>
            <person name="Zhou Q."/>
            <person name="Hu M."/>
            <person name="Wang Y."/>
            <person name="Chen M."/>
            <person name="Xu Y."/>
            <person name="Jin H."/>
            <person name="Xiao X."/>
            <person name="Hu G."/>
            <person name="Bao F."/>
            <person name="Hu Y."/>
            <person name="Wan P."/>
            <person name="Li L."/>
            <person name="Deng X."/>
            <person name="Kuang T."/>
            <person name="Xiang C."/>
            <person name="Zhu J.K."/>
            <person name="Oliver M.J."/>
            <person name="He Y."/>
        </authorList>
    </citation>
    <scope>NUCLEOTIDE SEQUENCE [LARGE SCALE GENOMIC DNA]</scope>
    <source>
        <strain evidence="2">cv. XS01</strain>
    </source>
</reference>
<dbReference type="Proteomes" id="UP000250235">
    <property type="component" value="Unassembled WGS sequence"/>
</dbReference>
<protein>
    <submittedName>
        <fullName evidence="1">Uncharacterized protein</fullName>
    </submittedName>
</protein>
<organism evidence="1 2">
    <name type="scientific">Dorcoceras hygrometricum</name>
    <dbReference type="NCBI Taxonomy" id="472368"/>
    <lineage>
        <taxon>Eukaryota</taxon>
        <taxon>Viridiplantae</taxon>
        <taxon>Streptophyta</taxon>
        <taxon>Embryophyta</taxon>
        <taxon>Tracheophyta</taxon>
        <taxon>Spermatophyta</taxon>
        <taxon>Magnoliopsida</taxon>
        <taxon>eudicotyledons</taxon>
        <taxon>Gunneridae</taxon>
        <taxon>Pentapetalae</taxon>
        <taxon>asterids</taxon>
        <taxon>lamiids</taxon>
        <taxon>Lamiales</taxon>
        <taxon>Gesneriaceae</taxon>
        <taxon>Didymocarpoideae</taxon>
        <taxon>Trichosporeae</taxon>
        <taxon>Loxocarpinae</taxon>
        <taxon>Dorcoceras</taxon>
    </lineage>
</organism>
<dbReference type="EMBL" id="KV048246">
    <property type="protein sequence ID" value="KZV06995.1"/>
    <property type="molecule type" value="Genomic_DNA"/>
</dbReference>
<proteinExistence type="predicted"/>
<gene>
    <name evidence="1" type="ORF">F511_45524</name>
</gene>
<accession>A0A2Z6ZVS7</accession>
<keyword evidence="2" id="KW-1185">Reference proteome</keyword>
<name>A0A2Z6ZVS7_9LAMI</name>